<gene>
    <name evidence="2" type="ORF">L3X38_024556</name>
</gene>
<proteinExistence type="predicted"/>
<evidence type="ECO:0000313" key="3">
    <source>
        <dbReference type="Proteomes" id="UP001054821"/>
    </source>
</evidence>
<comment type="caution">
    <text evidence="2">The sequence shown here is derived from an EMBL/GenBank/DDBJ whole genome shotgun (WGS) entry which is preliminary data.</text>
</comment>
<name>A0AAD4W153_PRUDU</name>
<evidence type="ECO:0000313" key="2">
    <source>
        <dbReference type="EMBL" id="KAI5334423.1"/>
    </source>
</evidence>
<accession>A0AAD4W153</accession>
<sequence>MSPLRPLLTSSRGIIFGTPVYASDLKVKQCGICLVYAQDAEKFNVLLIYREGKVEENGKTKRRRVESEASDSQSHAPTRQPLKSGLG</sequence>
<organism evidence="2 3">
    <name type="scientific">Prunus dulcis</name>
    <name type="common">Almond</name>
    <name type="synonym">Amygdalus dulcis</name>
    <dbReference type="NCBI Taxonomy" id="3755"/>
    <lineage>
        <taxon>Eukaryota</taxon>
        <taxon>Viridiplantae</taxon>
        <taxon>Streptophyta</taxon>
        <taxon>Embryophyta</taxon>
        <taxon>Tracheophyta</taxon>
        <taxon>Spermatophyta</taxon>
        <taxon>Magnoliopsida</taxon>
        <taxon>eudicotyledons</taxon>
        <taxon>Gunneridae</taxon>
        <taxon>Pentapetalae</taxon>
        <taxon>rosids</taxon>
        <taxon>fabids</taxon>
        <taxon>Rosales</taxon>
        <taxon>Rosaceae</taxon>
        <taxon>Amygdaloideae</taxon>
        <taxon>Amygdaleae</taxon>
        <taxon>Prunus</taxon>
    </lineage>
</organism>
<evidence type="ECO:0000256" key="1">
    <source>
        <dbReference type="SAM" id="MobiDB-lite"/>
    </source>
</evidence>
<dbReference type="Proteomes" id="UP001054821">
    <property type="component" value="Chromosome 4"/>
</dbReference>
<keyword evidence="3" id="KW-1185">Reference proteome</keyword>
<dbReference type="AlphaFoldDB" id="A0AAD4W153"/>
<feature type="region of interest" description="Disordered" evidence="1">
    <location>
        <begin position="57"/>
        <end position="87"/>
    </location>
</feature>
<protein>
    <submittedName>
        <fullName evidence="2">Uncharacterized protein</fullName>
    </submittedName>
</protein>
<dbReference type="EMBL" id="JAJFAZ020000004">
    <property type="protein sequence ID" value="KAI5334423.1"/>
    <property type="molecule type" value="Genomic_DNA"/>
</dbReference>
<reference evidence="2 3" key="1">
    <citation type="journal article" date="2022" name="G3 (Bethesda)">
        <title>Whole-genome sequence and methylome profiling of the almond [Prunus dulcis (Mill.) D.A. Webb] cultivar 'Nonpareil'.</title>
        <authorList>
            <person name="D'Amico-Willman K.M."/>
            <person name="Ouma W.Z."/>
            <person name="Meulia T."/>
            <person name="Sideli G.M."/>
            <person name="Gradziel T.M."/>
            <person name="Fresnedo-Ramirez J."/>
        </authorList>
    </citation>
    <scope>NUCLEOTIDE SEQUENCE [LARGE SCALE GENOMIC DNA]</scope>
    <source>
        <strain evidence="2">Clone GOH B32 T37-40</strain>
    </source>
</reference>